<reference evidence="1 2" key="1">
    <citation type="journal article" date="2015" name="Int. J. Syst. Evol. Microbiol.">
        <title>Burkholderia monticola sp. nov., isolated from mountain soil.</title>
        <authorList>
            <person name="Baek I."/>
            <person name="Seo B."/>
            <person name="Lee I."/>
            <person name="Yi H."/>
            <person name="Chun J."/>
        </authorList>
    </citation>
    <scope>NUCLEOTIDE SEQUENCE [LARGE SCALE GENOMIC DNA]</scope>
    <source>
        <strain evidence="1 2">JC2948</strain>
    </source>
</reference>
<organism evidence="1 2">
    <name type="scientific">Paraburkholderia monticola</name>
    <dbReference type="NCBI Taxonomy" id="1399968"/>
    <lineage>
        <taxon>Bacteria</taxon>
        <taxon>Pseudomonadati</taxon>
        <taxon>Pseudomonadota</taxon>
        <taxon>Betaproteobacteria</taxon>
        <taxon>Burkholderiales</taxon>
        <taxon>Burkholderiaceae</taxon>
        <taxon>Paraburkholderia</taxon>
    </lineage>
</organism>
<dbReference type="Proteomes" id="UP000075613">
    <property type="component" value="Unassembled WGS sequence"/>
</dbReference>
<evidence type="ECO:0000313" key="1">
    <source>
        <dbReference type="EMBL" id="KXU83164.1"/>
    </source>
</evidence>
<dbReference type="RefSeq" id="WP_062135078.1">
    <property type="nucleotide sequence ID" value="NZ_LRBG01000038.1"/>
</dbReference>
<sequence>MSEHLWCVHIVGLNDFFAVDSEKSARHEASEINAYIDRADRSSFAARLHAEAVEWPFGADGHARALDNDRDDLARMPHRQQAETHSSGGVLSKLARGVRKLLSAARAGQDGA</sequence>
<name>A0A149PDQ1_9BURK</name>
<protein>
    <submittedName>
        <fullName evidence="1">Uncharacterized protein</fullName>
    </submittedName>
</protein>
<keyword evidence="2" id="KW-1185">Reference proteome</keyword>
<comment type="caution">
    <text evidence="1">The sequence shown here is derived from an EMBL/GenBank/DDBJ whole genome shotgun (WGS) entry which is preliminary data.</text>
</comment>
<evidence type="ECO:0000313" key="2">
    <source>
        <dbReference type="Proteomes" id="UP000075613"/>
    </source>
</evidence>
<dbReference type="EMBL" id="LRBG01000038">
    <property type="protein sequence ID" value="KXU83164.1"/>
    <property type="molecule type" value="Genomic_DNA"/>
</dbReference>
<gene>
    <name evidence="1" type="ORF">CI15_29090</name>
</gene>
<dbReference type="STRING" id="1399968.CI15_29090"/>
<accession>A0A149PDQ1</accession>
<proteinExistence type="predicted"/>
<dbReference type="AlphaFoldDB" id="A0A149PDQ1"/>
<dbReference type="OrthoDB" id="9007785at2"/>